<organism evidence="4 5">
    <name type="scientific">Polytolypa hystricis (strain UAMH7299)</name>
    <dbReference type="NCBI Taxonomy" id="1447883"/>
    <lineage>
        <taxon>Eukaryota</taxon>
        <taxon>Fungi</taxon>
        <taxon>Dikarya</taxon>
        <taxon>Ascomycota</taxon>
        <taxon>Pezizomycotina</taxon>
        <taxon>Eurotiomycetes</taxon>
        <taxon>Eurotiomycetidae</taxon>
        <taxon>Onygenales</taxon>
        <taxon>Onygenales incertae sedis</taxon>
        <taxon>Polytolypa</taxon>
    </lineage>
</organism>
<gene>
    <name evidence="4" type="ORF">AJ80_03440</name>
</gene>
<proteinExistence type="inferred from homology"/>
<keyword evidence="2" id="KW-0560">Oxidoreductase</keyword>
<sequence>MKEAFVSKTSNDEFRVELRDSPIPKPNADQVVIRVVAVGLNPKDWKYTLAEPSNQGDDIAGYIHSVGEDVRDFRPGDRVAAFHEMMNPHGGYAEYAVAYSHTTFHIPESTSFEEAATIPLAAMTAALGLFFDLQLPSPWTPASKPTPLIVYGGASTVGSFAIKLASLANIHPIITVAGSGIPSIQPLLDPSKGDAVIDYRKGDESVITSLRAALKGAKATIALDAVSEHDTIRNLSHVLEPEVGKIALILPAKEVEKPVTQITTYVGSVHSDDNVFMKDTPRFGKLGQKEFGAVYFKFFARGLEGGWFSGHPHRIVEGGLEGLANALSNMRAGKVSAFKYVVRIADTPGLEKAQG</sequence>
<evidence type="ECO:0000259" key="3">
    <source>
        <dbReference type="SMART" id="SM00829"/>
    </source>
</evidence>
<dbReference type="InterPro" id="IPR020843">
    <property type="entry name" value="ER"/>
</dbReference>
<dbReference type="AlphaFoldDB" id="A0A2B7YIH4"/>
<evidence type="ECO:0000256" key="2">
    <source>
        <dbReference type="ARBA" id="ARBA00023002"/>
    </source>
</evidence>
<dbReference type="InterPro" id="IPR047122">
    <property type="entry name" value="Trans-enoyl_RdTase-like"/>
</dbReference>
<dbReference type="PANTHER" id="PTHR45348">
    <property type="entry name" value="HYPOTHETICAL OXIDOREDUCTASE (EUROFUNG)"/>
    <property type="match status" value="1"/>
</dbReference>
<reference evidence="4 5" key="1">
    <citation type="submission" date="2017-10" db="EMBL/GenBank/DDBJ databases">
        <title>Comparative genomics in systemic dimorphic fungi from Ajellomycetaceae.</title>
        <authorList>
            <person name="Munoz J.F."/>
            <person name="Mcewen J.G."/>
            <person name="Clay O.K."/>
            <person name="Cuomo C.A."/>
        </authorList>
    </citation>
    <scope>NUCLEOTIDE SEQUENCE [LARGE SCALE GENOMIC DNA]</scope>
    <source>
        <strain evidence="4 5">UAMH7299</strain>
    </source>
</reference>
<dbReference type="OrthoDB" id="3233595at2759"/>
<dbReference type="SUPFAM" id="SSF50129">
    <property type="entry name" value="GroES-like"/>
    <property type="match status" value="1"/>
</dbReference>
<evidence type="ECO:0000313" key="5">
    <source>
        <dbReference type="Proteomes" id="UP000224634"/>
    </source>
</evidence>
<keyword evidence="5" id="KW-1185">Reference proteome</keyword>
<dbReference type="Gene3D" id="3.90.180.10">
    <property type="entry name" value="Medium-chain alcohol dehydrogenases, catalytic domain"/>
    <property type="match status" value="1"/>
</dbReference>
<dbReference type="GO" id="GO:0016651">
    <property type="term" value="F:oxidoreductase activity, acting on NAD(P)H"/>
    <property type="evidence" value="ECO:0007669"/>
    <property type="project" value="InterPro"/>
</dbReference>
<dbReference type="CDD" id="cd08249">
    <property type="entry name" value="enoyl_reductase_like"/>
    <property type="match status" value="1"/>
</dbReference>
<comment type="similarity">
    <text evidence="1">Belongs to the zinc-containing alcohol dehydrogenase family.</text>
</comment>
<dbReference type="STRING" id="1447883.A0A2B7YIH4"/>
<protein>
    <recommendedName>
        <fullName evidence="3">Enoyl reductase (ER) domain-containing protein</fullName>
    </recommendedName>
</protein>
<name>A0A2B7YIH4_POLH7</name>
<dbReference type="InterPro" id="IPR036291">
    <property type="entry name" value="NAD(P)-bd_dom_sf"/>
</dbReference>
<dbReference type="PANTHER" id="PTHR45348:SF5">
    <property type="entry name" value="OXIDOREDUCTASE, PUTATIVE (AFU_ORTHOLOGUE AFUA_8G01420)-RELATED"/>
    <property type="match status" value="1"/>
</dbReference>
<dbReference type="InterPro" id="IPR011032">
    <property type="entry name" value="GroES-like_sf"/>
</dbReference>
<accession>A0A2B7YIH4</accession>
<comment type="caution">
    <text evidence="4">The sequence shown here is derived from an EMBL/GenBank/DDBJ whole genome shotgun (WGS) entry which is preliminary data.</text>
</comment>
<dbReference type="InterPro" id="IPR013154">
    <property type="entry name" value="ADH-like_N"/>
</dbReference>
<evidence type="ECO:0000313" key="4">
    <source>
        <dbReference type="EMBL" id="PGH20813.1"/>
    </source>
</evidence>
<dbReference type="Gene3D" id="3.40.50.720">
    <property type="entry name" value="NAD(P)-binding Rossmann-like Domain"/>
    <property type="match status" value="1"/>
</dbReference>
<dbReference type="Proteomes" id="UP000224634">
    <property type="component" value="Unassembled WGS sequence"/>
</dbReference>
<dbReference type="SMART" id="SM00829">
    <property type="entry name" value="PKS_ER"/>
    <property type="match status" value="1"/>
</dbReference>
<feature type="domain" description="Enoyl reductase (ER)" evidence="3">
    <location>
        <begin position="9"/>
        <end position="342"/>
    </location>
</feature>
<dbReference type="SUPFAM" id="SSF51735">
    <property type="entry name" value="NAD(P)-binding Rossmann-fold domains"/>
    <property type="match status" value="1"/>
</dbReference>
<evidence type="ECO:0000256" key="1">
    <source>
        <dbReference type="ARBA" id="ARBA00008072"/>
    </source>
</evidence>
<dbReference type="Pfam" id="PF08240">
    <property type="entry name" value="ADH_N"/>
    <property type="match status" value="1"/>
</dbReference>
<dbReference type="EMBL" id="PDNA01000038">
    <property type="protein sequence ID" value="PGH20813.1"/>
    <property type="molecule type" value="Genomic_DNA"/>
</dbReference>